<evidence type="ECO:0008006" key="5">
    <source>
        <dbReference type="Google" id="ProtNLM"/>
    </source>
</evidence>
<proteinExistence type="predicted"/>
<keyword evidence="2" id="KW-0732">Signal</keyword>
<keyword evidence="4" id="KW-1185">Reference proteome</keyword>
<name>A0ABQ9ECZ5_TEGGR</name>
<feature type="chain" id="PRO_5046892869" description="Prokineticin domain-containing protein" evidence="2">
    <location>
        <begin position="23"/>
        <end position="138"/>
    </location>
</feature>
<evidence type="ECO:0000313" key="4">
    <source>
        <dbReference type="Proteomes" id="UP001217089"/>
    </source>
</evidence>
<protein>
    <recommendedName>
        <fullName evidence="5">Prokineticin domain-containing protein</fullName>
    </recommendedName>
</protein>
<reference evidence="3 4" key="1">
    <citation type="submission" date="2022-12" db="EMBL/GenBank/DDBJ databases">
        <title>Chromosome-level genome of Tegillarca granosa.</title>
        <authorList>
            <person name="Kim J."/>
        </authorList>
    </citation>
    <scope>NUCLEOTIDE SEQUENCE [LARGE SCALE GENOMIC DNA]</scope>
    <source>
        <strain evidence="3">Teg-2019</strain>
        <tissue evidence="3">Adductor muscle</tissue>
    </source>
</reference>
<sequence length="138" mass="15090">MSKIVNIQKCISFIALIQIADGSTIPPASGSGVDGSSCAHQSDCGTGLCCVHSFLGTKKRFVFENGFGGFFNHGGLCHPYRMINESCMPFMTHDIFNHELYEHHCPCEKGLECRGETVDEGPHSISHTNPKCQSPEKK</sequence>
<gene>
    <name evidence="3" type="ORF">KUTeg_020424</name>
</gene>
<feature type="region of interest" description="Disordered" evidence="1">
    <location>
        <begin position="118"/>
        <end position="138"/>
    </location>
</feature>
<evidence type="ECO:0000313" key="3">
    <source>
        <dbReference type="EMBL" id="KAJ8301437.1"/>
    </source>
</evidence>
<organism evidence="3 4">
    <name type="scientific">Tegillarca granosa</name>
    <name type="common">Malaysian cockle</name>
    <name type="synonym">Anadara granosa</name>
    <dbReference type="NCBI Taxonomy" id="220873"/>
    <lineage>
        <taxon>Eukaryota</taxon>
        <taxon>Metazoa</taxon>
        <taxon>Spiralia</taxon>
        <taxon>Lophotrochozoa</taxon>
        <taxon>Mollusca</taxon>
        <taxon>Bivalvia</taxon>
        <taxon>Autobranchia</taxon>
        <taxon>Pteriomorphia</taxon>
        <taxon>Arcoida</taxon>
        <taxon>Arcoidea</taxon>
        <taxon>Arcidae</taxon>
        <taxon>Tegillarca</taxon>
    </lineage>
</organism>
<evidence type="ECO:0000256" key="1">
    <source>
        <dbReference type="SAM" id="MobiDB-lite"/>
    </source>
</evidence>
<accession>A0ABQ9ECZ5</accession>
<dbReference type="Gene3D" id="2.10.80.10">
    <property type="entry name" value="Lipase, subunit A"/>
    <property type="match status" value="1"/>
</dbReference>
<dbReference type="Proteomes" id="UP001217089">
    <property type="component" value="Unassembled WGS sequence"/>
</dbReference>
<evidence type="ECO:0000256" key="2">
    <source>
        <dbReference type="SAM" id="SignalP"/>
    </source>
</evidence>
<feature type="signal peptide" evidence="2">
    <location>
        <begin position="1"/>
        <end position="22"/>
    </location>
</feature>
<comment type="caution">
    <text evidence="3">The sequence shown here is derived from an EMBL/GenBank/DDBJ whole genome shotgun (WGS) entry which is preliminary data.</text>
</comment>
<dbReference type="EMBL" id="JARBDR010000918">
    <property type="protein sequence ID" value="KAJ8301437.1"/>
    <property type="molecule type" value="Genomic_DNA"/>
</dbReference>